<sequence length="46" mass="5302">MCIVFLLAFDDEFALDVFGHFLIGNMWQSVRYGLGEDVAVFLFLLE</sequence>
<reference evidence="1 2" key="1">
    <citation type="journal article" date="2013" name="Genome Announc.">
        <title>Complete Genomic Sequence of 'Thermofilum adornatus' Strain 1910bT, a Hyperthermophilic Anaerobic Organotrophic Crenarchaeon.</title>
        <authorList>
            <person name="Dominova I.N."/>
            <person name="Kublanov I.V."/>
            <person name="Podosokorskaya O.A."/>
            <person name="Derbikova K.S."/>
            <person name="Patrushev M.V."/>
            <person name="Toshchakov S.V."/>
        </authorList>
    </citation>
    <scope>NUCLEOTIDE SEQUENCE [LARGE SCALE GENOMIC DNA]</scope>
    <source>
        <strain evidence="2">1910b</strain>
    </source>
</reference>
<accession>S5ZCZ5</accession>
<gene>
    <name evidence="1" type="ORF">N186_02485</name>
</gene>
<keyword evidence="2" id="KW-1185">Reference proteome</keyword>
<dbReference type="Proteomes" id="UP000015543">
    <property type="component" value="Chromosome"/>
</dbReference>
<dbReference type="HOGENOM" id="CLU_3178793_0_0_2"/>
<protein>
    <submittedName>
        <fullName evidence="1">Uncharacterized protein</fullName>
    </submittedName>
</protein>
<evidence type="ECO:0000313" key="1">
    <source>
        <dbReference type="EMBL" id="AGT34878.1"/>
    </source>
</evidence>
<dbReference type="EMBL" id="CP006646">
    <property type="protein sequence ID" value="AGT34878.1"/>
    <property type="molecule type" value="Genomic_DNA"/>
</dbReference>
<dbReference type="AlphaFoldDB" id="S5ZCZ5"/>
<proteinExistence type="predicted"/>
<evidence type="ECO:0000313" key="2">
    <source>
        <dbReference type="Proteomes" id="UP000015543"/>
    </source>
</evidence>
<dbReference type="KEGG" id="thb:N186_02485"/>
<name>S5ZCZ5_9CREN</name>
<organism evidence="1 2">
    <name type="scientific">Thermofilum adornatum</name>
    <dbReference type="NCBI Taxonomy" id="1365176"/>
    <lineage>
        <taxon>Archaea</taxon>
        <taxon>Thermoproteota</taxon>
        <taxon>Thermoprotei</taxon>
        <taxon>Thermofilales</taxon>
        <taxon>Thermofilaceae</taxon>
        <taxon>Thermofilum</taxon>
    </lineage>
</organism>